<proteinExistence type="predicted"/>
<dbReference type="RefSeq" id="WP_088256943.1">
    <property type="nucleotide sequence ID" value="NZ_NIDE01000010.1"/>
</dbReference>
<protein>
    <submittedName>
        <fullName evidence="1">Uncharacterized protein</fullName>
    </submittedName>
</protein>
<evidence type="ECO:0000313" key="1">
    <source>
        <dbReference type="EMBL" id="OWK39473.1"/>
    </source>
</evidence>
<sequence>MSNNVTDDKSIKELLDEHYNAFEGCEALHEYTQRHNVQSQAVLTIDTEERAFLMSEYLRPQIEGKTVVEIGGGIGLLAMYMGQIAKRVYCIEANPVWSSVFLACLIKDKPRNVSFLFGAADEFIGDISGDVALFLTHSGVNSMKLVAANFAPIVIDVHGQMIAENPEAFDKFASELRLVA</sequence>
<dbReference type="Gene3D" id="3.40.50.150">
    <property type="entry name" value="Vaccinia Virus protein VP39"/>
    <property type="match status" value="1"/>
</dbReference>
<comment type="caution">
    <text evidence="1">The sequence shown here is derived from an EMBL/GenBank/DDBJ whole genome shotgun (WGS) entry which is preliminary data.</text>
</comment>
<dbReference type="OrthoDB" id="154490at2"/>
<accession>A0A225DEP9</accession>
<name>A0A225DEP9_9BACT</name>
<reference evidence="2" key="1">
    <citation type="submission" date="2017-06" db="EMBL/GenBank/DDBJ databases">
        <title>Genome analysis of Fimbriiglobus ruber SP5, the first member of the order Planctomycetales with confirmed chitinolytic capability.</title>
        <authorList>
            <person name="Ravin N.V."/>
            <person name="Rakitin A.L."/>
            <person name="Ivanova A.A."/>
            <person name="Beletsky A.V."/>
            <person name="Kulichevskaya I.S."/>
            <person name="Mardanov A.V."/>
            <person name="Dedysh S.N."/>
        </authorList>
    </citation>
    <scope>NUCLEOTIDE SEQUENCE [LARGE SCALE GENOMIC DNA]</scope>
    <source>
        <strain evidence="2">SP5</strain>
    </source>
</reference>
<dbReference type="AlphaFoldDB" id="A0A225DEP9"/>
<dbReference type="SUPFAM" id="SSF53335">
    <property type="entry name" value="S-adenosyl-L-methionine-dependent methyltransferases"/>
    <property type="match status" value="1"/>
</dbReference>
<keyword evidence="2" id="KW-1185">Reference proteome</keyword>
<gene>
    <name evidence="1" type="ORF">FRUB_06036</name>
</gene>
<dbReference type="InterPro" id="IPR029063">
    <property type="entry name" value="SAM-dependent_MTases_sf"/>
</dbReference>
<evidence type="ECO:0000313" key="2">
    <source>
        <dbReference type="Proteomes" id="UP000214646"/>
    </source>
</evidence>
<dbReference type="EMBL" id="NIDE01000010">
    <property type="protein sequence ID" value="OWK39473.1"/>
    <property type="molecule type" value="Genomic_DNA"/>
</dbReference>
<organism evidence="1 2">
    <name type="scientific">Fimbriiglobus ruber</name>
    <dbReference type="NCBI Taxonomy" id="1908690"/>
    <lineage>
        <taxon>Bacteria</taxon>
        <taxon>Pseudomonadati</taxon>
        <taxon>Planctomycetota</taxon>
        <taxon>Planctomycetia</taxon>
        <taxon>Gemmatales</taxon>
        <taxon>Gemmataceae</taxon>
        <taxon>Fimbriiglobus</taxon>
    </lineage>
</organism>
<dbReference type="Proteomes" id="UP000214646">
    <property type="component" value="Unassembled WGS sequence"/>
</dbReference>